<protein>
    <recommendedName>
        <fullName evidence="3">Lipoprotein</fullName>
    </recommendedName>
</protein>
<evidence type="ECO:0000313" key="1">
    <source>
        <dbReference type="EMBL" id="NMM45352.1"/>
    </source>
</evidence>
<gene>
    <name evidence="1" type="ORF">HH303_12735</name>
</gene>
<evidence type="ECO:0000313" key="2">
    <source>
        <dbReference type="Proteomes" id="UP000539372"/>
    </source>
</evidence>
<name>A0A7Y0HGW4_9PROT</name>
<sequence>MFGTVRLVQSLPKLLVLILGFAVLSGCYLPNKFTLTMQVAPDGRFAAAYDGTLTQLQFLQRIGSGELQGAQVDEYVTIYENDMRRSPSFKEVTYLGNAEYQVKYERQGSLTEDRQFSFPSRNGTIMGLRYWTAETAQDHLNRIRQTNPPAFNAIAEAGFLREPYIMEVFGDRLPAKIRQDLTANGFWIRGEIRIWTDARVAYSNADQVVQGSPSLYIWNIDDLNDNAPQMVMAWMPPNS</sequence>
<keyword evidence="2" id="KW-1185">Reference proteome</keyword>
<comment type="caution">
    <text evidence="1">The sequence shown here is derived from an EMBL/GenBank/DDBJ whole genome shotgun (WGS) entry which is preliminary data.</text>
</comment>
<dbReference type="EMBL" id="JABBNT010000003">
    <property type="protein sequence ID" value="NMM45352.1"/>
    <property type="molecule type" value="Genomic_DNA"/>
</dbReference>
<organism evidence="1 2">
    <name type="scientific">Pacificispira spongiicola</name>
    <dbReference type="NCBI Taxonomy" id="2729598"/>
    <lineage>
        <taxon>Bacteria</taxon>
        <taxon>Pseudomonadati</taxon>
        <taxon>Pseudomonadota</taxon>
        <taxon>Alphaproteobacteria</taxon>
        <taxon>Rhodospirillales</taxon>
        <taxon>Rhodospirillaceae</taxon>
        <taxon>Pacificispira</taxon>
    </lineage>
</organism>
<reference evidence="1 2" key="1">
    <citation type="submission" date="2020-04" db="EMBL/GenBank/DDBJ databases">
        <title>Rhodospirillaceae bacterium KN72 isolated from deep sea.</title>
        <authorList>
            <person name="Zhang D.-C."/>
        </authorList>
    </citation>
    <scope>NUCLEOTIDE SEQUENCE [LARGE SCALE GENOMIC DNA]</scope>
    <source>
        <strain evidence="1 2">KN72</strain>
    </source>
</reference>
<proteinExistence type="predicted"/>
<accession>A0A7Y0HGW4</accession>
<dbReference type="PROSITE" id="PS51257">
    <property type="entry name" value="PROKAR_LIPOPROTEIN"/>
    <property type="match status" value="1"/>
</dbReference>
<dbReference type="Proteomes" id="UP000539372">
    <property type="component" value="Unassembled WGS sequence"/>
</dbReference>
<dbReference type="RefSeq" id="WP_169625698.1">
    <property type="nucleotide sequence ID" value="NZ_JABBNT010000003.1"/>
</dbReference>
<dbReference type="AlphaFoldDB" id="A0A7Y0HGW4"/>
<evidence type="ECO:0008006" key="3">
    <source>
        <dbReference type="Google" id="ProtNLM"/>
    </source>
</evidence>